<protein>
    <submittedName>
        <fullName evidence="2">Uncharacterized protein</fullName>
    </submittedName>
</protein>
<comment type="caution">
    <text evidence="2">The sequence shown here is derived from an EMBL/GenBank/DDBJ whole genome shotgun (WGS) entry which is preliminary data.</text>
</comment>
<name>A0ABY2TZV6_9PSED</name>
<organism evidence="2 3">
    <name type="scientific">Pseudomonas edaphica</name>
    <dbReference type="NCBI Taxonomy" id="2006980"/>
    <lineage>
        <taxon>Bacteria</taxon>
        <taxon>Pseudomonadati</taxon>
        <taxon>Pseudomonadota</taxon>
        <taxon>Gammaproteobacteria</taxon>
        <taxon>Pseudomonadales</taxon>
        <taxon>Pseudomonadaceae</taxon>
        <taxon>Pseudomonas</taxon>
    </lineage>
</organism>
<sequence length="68" mass="7284">MWELACVGAGLPAMQTPRSNRHSEVMLSQASQLPHKPDQGAWVRAFGATPRNPQHANPPVPATGSRAD</sequence>
<evidence type="ECO:0000256" key="1">
    <source>
        <dbReference type="SAM" id="MobiDB-lite"/>
    </source>
</evidence>
<reference evidence="2 3" key="1">
    <citation type="submission" date="2019-05" db="EMBL/GenBank/DDBJ databases">
        <title>Pseudomonas edaphica sp. nov., isolated from rhizospheric soil of Cistus ladanifer L. in Spain.</title>
        <authorList>
            <person name="Peix A."/>
        </authorList>
    </citation>
    <scope>NUCLEOTIDE SEQUENCE [LARGE SCALE GENOMIC DNA]</scope>
    <source>
        <strain evidence="2 3">RD25</strain>
    </source>
</reference>
<evidence type="ECO:0000313" key="3">
    <source>
        <dbReference type="Proteomes" id="UP000304941"/>
    </source>
</evidence>
<dbReference type="Proteomes" id="UP000304941">
    <property type="component" value="Unassembled WGS sequence"/>
</dbReference>
<evidence type="ECO:0000313" key="2">
    <source>
        <dbReference type="EMBL" id="TLG89225.1"/>
    </source>
</evidence>
<proteinExistence type="predicted"/>
<keyword evidence="3" id="KW-1185">Reference proteome</keyword>
<dbReference type="EMBL" id="VBVZ01000417">
    <property type="protein sequence ID" value="TLG89225.1"/>
    <property type="molecule type" value="Genomic_DNA"/>
</dbReference>
<feature type="region of interest" description="Disordered" evidence="1">
    <location>
        <begin position="47"/>
        <end position="68"/>
    </location>
</feature>
<gene>
    <name evidence="2" type="ORF">FEM54_22950</name>
</gene>
<accession>A0ABY2TZV6</accession>